<feature type="region of interest" description="Disordered" evidence="1">
    <location>
        <begin position="1"/>
        <end position="66"/>
    </location>
</feature>
<evidence type="ECO:0000256" key="2">
    <source>
        <dbReference type="SAM" id="Phobius"/>
    </source>
</evidence>
<protein>
    <submittedName>
        <fullName evidence="3">Uncharacterized protein</fullName>
    </submittedName>
</protein>
<name>A0ABU8RHQ5_9ACTN</name>
<gene>
    <name evidence="3" type="ORF">WDZ17_04835</name>
</gene>
<evidence type="ECO:0000256" key="1">
    <source>
        <dbReference type="SAM" id="MobiDB-lite"/>
    </source>
</evidence>
<evidence type="ECO:0000313" key="3">
    <source>
        <dbReference type="EMBL" id="MEJ5944617.1"/>
    </source>
</evidence>
<accession>A0ABU8RHQ5</accession>
<keyword evidence="2" id="KW-0812">Transmembrane</keyword>
<dbReference type="RefSeq" id="WP_339574002.1">
    <property type="nucleotide sequence ID" value="NZ_JBBIAA010000003.1"/>
</dbReference>
<organism evidence="3 4">
    <name type="scientific">Pseudokineococcus basanitobsidens</name>
    <dbReference type="NCBI Taxonomy" id="1926649"/>
    <lineage>
        <taxon>Bacteria</taxon>
        <taxon>Bacillati</taxon>
        <taxon>Actinomycetota</taxon>
        <taxon>Actinomycetes</taxon>
        <taxon>Kineosporiales</taxon>
        <taxon>Kineosporiaceae</taxon>
        <taxon>Pseudokineococcus</taxon>
    </lineage>
</organism>
<feature type="transmembrane region" description="Helical" evidence="2">
    <location>
        <begin position="68"/>
        <end position="89"/>
    </location>
</feature>
<keyword evidence="2" id="KW-1133">Transmembrane helix</keyword>
<dbReference type="EMBL" id="JBBIAA010000003">
    <property type="protein sequence ID" value="MEJ5944617.1"/>
    <property type="molecule type" value="Genomic_DNA"/>
</dbReference>
<keyword evidence="4" id="KW-1185">Reference proteome</keyword>
<comment type="caution">
    <text evidence="3">The sequence shown here is derived from an EMBL/GenBank/DDBJ whole genome shotgun (WGS) entry which is preliminary data.</text>
</comment>
<dbReference type="Proteomes" id="UP001387100">
    <property type="component" value="Unassembled WGS sequence"/>
</dbReference>
<evidence type="ECO:0000313" key="4">
    <source>
        <dbReference type="Proteomes" id="UP001387100"/>
    </source>
</evidence>
<proteinExistence type="predicted"/>
<feature type="compositionally biased region" description="Basic and acidic residues" evidence="1">
    <location>
        <begin position="39"/>
        <end position="60"/>
    </location>
</feature>
<sequence length="354" mass="35278">MSREALGRRREPPAPPGGPAQARGAPDRDGPDASGPDPSRPDPDELDAPRATRAGPDRPGRRSRGARLRGATALLLAAALGAGGALLAVRGDGTDVRLVVVSAAPDLGADVRAGRPADGLAVRLVVASLATQDLTVVGGGTSGPRGRLEGAVGTAGAARAGGPGLDRAPAVPATGTGELVLEVPGTCDDPPPWRPWLRVLGASGATEVVDLEGLPEAARDEPLRDVCALQARTRLSPVSVTGSRTTPEGTVSLALTSTAPVPYRLRVDDGGISGLSPVVEGVEIPPGTTTQVALAVAPPRCLGAVRADDLLGDALVQAVRSGGDDGDGPEVVPVDLSVAEAHIALAVGRVCAGA</sequence>
<feature type="compositionally biased region" description="Basic and acidic residues" evidence="1">
    <location>
        <begin position="1"/>
        <end position="12"/>
    </location>
</feature>
<reference evidence="3 4" key="1">
    <citation type="journal article" date="2017" name="Int. J. Syst. Evol. Microbiol.">
        <title>Pseudokineococcus basanitobsidens sp. nov., isolated from volcanic rock.</title>
        <authorList>
            <person name="Lee D.W."/>
            <person name="Park M.Y."/>
            <person name="Kim J.J."/>
            <person name="Kim B.S."/>
        </authorList>
    </citation>
    <scope>NUCLEOTIDE SEQUENCE [LARGE SCALE GENOMIC DNA]</scope>
    <source>
        <strain evidence="3 4">DSM 103726</strain>
    </source>
</reference>
<keyword evidence="2" id="KW-0472">Membrane</keyword>